<organism evidence="2 3">
    <name type="scientific">Alkaliphilus metalliredigens (strain QYMF)</name>
    <dbReference type="NCBI Taxonomy" id="293826"/>
    <lineage>
        <taxon>Bacteria</taxon>
        <taxon>Bacillati</taxon>
        <taxon>Bacillota</taxon>
        <taxon>Clostridia</taxon>
        <taxon>Peptostreptococcales</taxon>
        <taxon>Natronincolaceae</taxon>
        <taxon>Alkaliphilus</taxon>
    </lineage>
</organism>
<evidence type="ECO:0000313" key="3">
    <source>
        <dbReference type="Proteomes" id="UP000001572"/>
    </source>
</evidence>
<keyword evidence="3" id="KW-1185">Reference proteome</keyword>
<dbReference type="Proteomes" id="UP000001572">
    <property type="component" value="Chromosome"/>
</dbReference>
<feature type="transmembrane region" description="Helical" evidence="1">
    <location>
        <begin position="20"/>
        <end position="42"/>
    </location>
</feature>
<keyword evidence="1" id="KW-0812">Transmembrane</keyword>
<proteinExistence type="predicted"/>
<protein>
    <recommendedName>
        <fullName evidence="4">DUF1499 domain-containing protein</fullName>
    </recommendedName>
</protein>
<reference evidence="3" key="1">
    <citation type="journal article" date="2016" name="Genome Announc.">
        <title>Complete genome sequence of Alkaliphilus metalliredigens strain QYMF, an alkaliphilic and metal-reducing bacterium isolated from borax-contaminated leachate ponds.</title>
        <authorList>
            <person name="Hwang C."/>
            <person name="Copeland A."/>
            <person name="Lucas S."/>
            <person name="Lapidus A."/>
            <person name="Barry K."/>
            <person name="Detter J.C."/>
            <person name="Glavina Del Rio T."/>
            <person name="Hammon N."/>
            <person name="Israni S."/>
            <person name="Dalin E."/>
            <person name="Tice H."/>
            <person name="Pitluck S."/>
            <person name="Chertkov O."/>
            <person name="Brettin T."/>
            <person name="Bruce D."/>
            <person name="Han C."/>
            <person name="Schmutz J."/>
            <person name="Larimer F."/>
            <person name="Land M.L."/>
            <person name="Hauser L."/>
            <person name="Kyrpides N."/>
            <person name="Mikhailova N."/>
            <person name="Ye Q."/>
            <person name="Zhou J."/>
            <person name="Richardson P."/>
            <person name="Fields M.W."/>
        </authorList>
    </citation>
    <scope>NUCLEOTIDE SEQUENCE [LARGE SCALE GENOMIC DNA]</scope>
    <source>
        <strain evidence="3">QYMF</strain>
    </source>
</reference>
<keyword evidence="1" id="KW-0472">Membrane</keyword>
<dbReference type="RefSeq" id="WP_012062307.1">
    <property type="nucleotide sequence ID" value="NC_009633.1"/>
</dbReference>
<evidence type="ECO:0000256" key="1">
    <source>
        <dbReference type="SAM" id="Phobius"/>
    </source>
</evidence>
<dbReference type="HOGENOM" id="CLU_1591140_0_0_9"/>
<dbReference type="KEGG" id="amt:Amet_1050"/>
<accession>A6TM47</accession>
<keyword evidence="1" id="KW-1133">Transmembrane helix</keyword>
<sequence length="167" mass="19546">MKKLYFRQYLVNYIKFNIVFFIATTLGLDLKIWAVLAIAGVITSKTNTDRDLDTIRKTIEVSELTEQMMKVVQQERVLQQLPVEKVQEICELYLTQYTIEKNKLKRHGNGTLIQAKTWDNKIIIKITAFNETTEIVIQARPRSWFAAIGNGYNYRTVKELKKLIENE</sequence>
<gene>
    <name evidence="2" type="ordered locus">Amet_1050</name>
</gene>
<evidence type="ECO:0008006" key="4">
    <source>
        <dbReference type="Google" id="ProtNLM"/>
    </source>
</evidence>
<dbReference type="EMBL" id="CP000724">
    <property type="protein sequence ID" value="ABR47265.1"/>
    <property type="molecule type" value="Genomic_DNA"/>
</dbReference>
<dbReference type="AlphaFoldDB" id="A6TM47"/>
<evidence type="ECO:0000313" key="2">
    <source>
        <dbReference type="EMBL" id="ABR47265.1"/>
    </source>
</evidence>
<name>A6TM47_ALKMQ</name>